<evidence type="ECO:0000256" key="3">
    <source>
        <dbReference type="ARBA" id="ARBA00023163"/>
    </source>
</evidence>
<proteinExistence type="predicted"/>
<protein>
    <recommendedName>
        <fullName evidence="6">Zn(2)-C6 fungal-type domain-containing protein</fullName>
    </recommendedName>
</protein>
<name>A0A1L9PDP6_ASPVE</name>
<evidence type="ECO:0000256" key="1">
    <source>
        <dbReference type="ARBA" id="ARBA00023015"/>
    </source>
</evidence>
<evidence type="ECO:0000256" key="5">
    <source>
        <dbReference type="SAM" id="MobiDB-lite"/>
    </source>
</evidence>
<dbReference type="InterPro" id="IPR036864">
    <property type="entry name" value="Zn2-C6_fun-type_DNA-bd_sf"/>
</dbReference>
<evidence type="ECO:0000256" key="2">
    <source>
        <dbReference type="ARBA" id="ARBA00023125"/>
    </source>
</evidence>
<organism evidence="7 8">
    <name type="scientific">Aspergillus versicolor CBS 583.65</name>
    <dbReference type="NCBI Taxonomy" id="1036611"/>
    <lineage>
        <taxon>Eukaryota</taxon>
        <taxon>Fungi</taxon>
        <taxon>Dikarya</taxon>
        <taxon>Ascomycota</taxon>
        <taxon>Pezizomycotina</taxon>
        <taxon>Eurotiomycetes</taxon>
        <taxon>Eurotiomycetidae</taxon>
        <taxon>Eurotiales</taxon>
        <taxon>Aspergillaceae</taxon>
        <taxon>Aspergillus</taxon>
        <taxon>Aspergillus subgen. Nidulantes</taxon>
    </lineage>
</organism>
<dbReference type="PANTHER" id="PTHR47654">
    <property type="entry name" value="ZN(II)2CYS6 TRANSCRIPTION FACTOR (EUROFUNG)-RELATED"/>
    <property type="match status" value="1"/>
</dbReference>
<dbReference type="RefSeq" id="XP_040665337.1">
    <property type="nucleotide sequence ID" value="XM_040809897.1"/>
</dbReference>
<dbReference type="GO" id="GO:0008270">
    <property type="term" value="F:zinc ion binding"/>
    <property type="evidence" value="ECO:0007669"/>
    <property type="project" value="InterPro"/>
</dbReference>
<evidence type="ECO:0000313" key="7">
    <source>
        <dbReference type="EMBL" id="OJI99574.1"/>
    </source>
</evidence>
<feature type="compositionally biased region" description="Polar residues" evidence="5">
    <location>
        <begin position="255"/>
        <end position="268"/>
    </location>
</feature>
<gene>
    <name evidence="7" type="ORF">ASPVEDRAFT_26374</name>
</gene>
<dbReference type="GO" id="GO:0000981">
    <property type="term" value="F:DNA-binding transcription factor activity, RNA polymerase II-specific"/>
    <property type="evidence" value="ECO:0007669"/>
    <property type="project" value="InterPro"/>
</dbReference>
<dbReference type="Proteomes" id="UP000184073">
    <property type="component" value="Unassembled WGS sequence"/>
</dbReference>
<keyword evidence="2" id="KW-0238">DNA-binding</keyword>
<dbReference type="EMBL" id="KV878127">
    <property type="protein sequence ID" value="OJI99574.1"/>
    <property type="molecule type" value="Genomic_DNA"/>
</dbReference>
<evidence type="ECO:0000259" key="6">
    <source>
        <dbReference type="PROSITE" id="PS50048"/>
    </source>
</evidence>
<dbReference type="SUPFAM" id="SSF57701">
    <property type="entry name" value="Zn2/Cys6 DNA-binding domain"/>
    <property type="match status" value="1"/>
</dbReference>
<accession>A0A1L9PDP6</accession>
<dbReference type="InterPro" id="IPR053230">
    <property type="entry name" value="Trans_reg_galc"/>
</dbReference>
<dbReference type="VEuPathDB" id="FungiDB:ASPVEDRAFT_26374"/>
<dbReference type="InterPro" id="IPR001138">
    <property type="entry name" value="Zn2Cys6_DnaBD"/>
</dbReference>
<keyword evidence="1" id="KW-0805">Transcription regulation</keyword>
<reference evidence="8" key="1">
    <citation type="journal article" date="2017" name="Genome Biol.">
        <title>Comparative genomics reveals high biological diversity and specific adaptations in the industrially and medically important fungal genus Aspergillus.</title>
        <authorList>
            <person name="de Vries R.P."/>
            <person name="Riley R."/>
            <person name="Wiebenga A."/>
            <person name="Aguilar-Osorio G."/>
            <person name="Amillis S."/>
            <person name="Uchima C.A."/>
            <person name="Anderluh G."/>
            <person name="Asadollahi M."/>
            <person name="Askin M."/>
            <person name="Barry K."/>
            <person name="Battaglia E."/>
            <person name="Bayram O."/>
            <person name="Benocci T."/>
            <person name="Braus-Stromeyer S.A."/>
            <person name="Caldana C."/>
            <person name="Canovas D."/>
            <person name="Cerqueira G.C."/>
            <person name="Chen F."/>
            <person name="Chen W."/>
            <person name="Choi C."/>
            <person name="Clum A."/>
            <person name="Dos Santos R.A."/>
            <person name="Damasio A.R."/>
            <person name="Diallinas G."/>
            <person name="Emri T."/>
            <person name="Fekete E."/>
            <person name="Flipphi M."/>
            <person name="Freyberg S."/>
            <person name="Gallo A."/>
            <person name="Gournas C."/>
            <person name="Habgood R."/>
            <person name="Hainaut M."/>
            <person name="Harispe M.L."/>
            <person name="Henrissat B."/>
            <person name="Hilden K.S."/>
            <person name="Hope R."/>
            <person name="Hossain A."/>
            <person name="Karabika E."/>
            <person name="Karaffa L."/>
            <person name="Karanyi Z."/>
            <person name="Krasevec N."/>
            <person name="Kuo A."/>
            <person name="Kusch H."/>
            <person name="LaButti K."/>
            <person name="Lagendijk E.L."/>
            <person name="Lapidus A."/>
            <person name="Levasseur A."/>
            <person name="Lindquist E."/>
            <person name="Lipzen A."/>
            <person name="Logrieco A.F."/>
            <person name="MacCabe A."/>
            <person name="Maekelae M.R."/>
            <person name="Malavazi I."/>
            <person name="Melin P."/>
            <person name="Meyer V."/>
            <person name="Mielnichuk N."/>
            <person name="Miskei M."/>
            <person name="Molnar A.P."/>
            <person name="Mule G."/>
            <person name="Ngan C.Y."/>
            <person name="Orejas M."/>
            <person name="Orosz E."/>
            <person name="Ouedraogo J.P."/>
            <person name="Overkamp K.M."/>
            <person name="Park H.-S."/>
            <person name="Perrone G."/>
            <person name="Piumi F."/>
            <person name="Punt P.J."/>
            <person name="Ram A.F."/>
            <person name="Ramon A."/>
            <person name="Rauscher S."/>
            <person name="Record E."/>
            <person name="Riano-Pachon D.M."/>
            <person name="Robert V."/>
            <person name="Roehrig J."/>
            <person name="Ruller R."/>
            <person name="Salamov A."/>
            <person name="Salih N.S."/>
            <person name="Samson R.A."/>
            <person name="Sandor E."/>
            <person name="Sanguinetti M."/>
            <person name="Schuetze T."/>
            <person name="Sepcic K."/>
            <person name="Shelest E."/>
            <person name="Sherlock G."/>
            <person name="Sophianopoulou V."/>
            <person name="Squina F.M."/>
            <person name="Sun H."/>
            <person name="Susca A."/>
            <person name="Todd R.B."/>
            <person name="Tsang A."/>
            <person name="Unkles S.E."/>
            <person name="van de Wiele N."/>
            <person name="van Rossen-Uffink D."/>
            <person name="Oliveira J.V."/>
            <person name="Vesth T.C."/>
            <person name="Visser J."/>
            <person name="Yu J.-H."/>
            <person name="Zhou M."/>
            <person name="Andersen M.R."/>
            <person name="Archer D.B."/>
            <person name="Baker S.E."/>
            <person name="Benoit I."/>
            <person name="Brakhage A.A."/>
            <person name="Braus G.H."/>
            <person name="Fischer R."/>
            <person name="Frisvad J.C."/>
            <person name="Goldman G.H."/>
            <person name="Houbraken J."/>
            <person name="Oakley B."/>
            <person name="Pocsi I."/>
            <person name="Scazzocchio C."/>
            <person name="Seiboth B."/>
            <person name="vanKuyk P.A."/>
            <person name="Wortman J."/>
            <person name="Dyer P.S."/>
            <person name="Grigoriev I.V."/>
        </authorList>
    </citation>
    <scope>NUCLEOTIDE SEQUENCE [LARGE SCALE GENOMIC DNA]</scope>
    <source>
        <strain evidence="8">CBS 583.65</strain>
    </source>
</reference>
<dbReference type="AlphaFoldDB" id="A0A1L9PDP6"/>
<sequence>MKFSHSDNLYVEMMIDPQRRTPIPPIVRDSFIVQTVNRPPSTFDFDGEDAMNIPWISDTHPGLTGIHAKEKPSSLPQAGANGQGGERLSQPQSNSHPNIVPVSNPPGPPGSSLQVSRETPRSAIITKRKQMSSSNKVTIPRQRSGTTTRYSHRVPLACETCRIRKTKYSGDTPICRQCLESKINCQYPVSWRERLKGFVSPILPHWAPHIFCAMITDSKLNYYENLLREINQLIDGRMSEQIKHTLDKYAEPGNEPSSDQLSTNSVSAVNEEPEADLKSLPSSIGSLDTINHVDEDLNRSSHARATGYIGKNSEVTWLQQLGREGDHHTRNLPGPAKLQPDHNFTLHSVNYYLNNLDIIPPGPVYLY</sequence>
<feature type="domain" description="Zn(2)-C6 fungal-type" evidence="6">
    <location>
        <begin position="157"/>
        <end position="187"/>
    </location>
</feature>
<keyword evidence="8" id="KW-1185">Reference proteome</keyword>
<keyword evidence="3" id="KW-0804">Transcription</keyword>
<keyword evidence="4" id="KW-0539">Nucleus</keyword>
<feature type="region of interest" description="Disordered" evidence="5">
    <location>
        <begin position="249"/>
        <end position="281"/>
    </location>
</feature>
<dbReference type="PROSITE" id="PS50048">
    <property type="entry name" value="ZN2_CY6_FUNGAL_2"/>
    <property type="match status" value="1"/>
</dbReference>
<feature type="region of interest" description="Disordered" evidence="5">
    <location>
        <begin position="61"/>
        <end position="148"/>
    </location>
</feature>
<dbReference type="Gene3D" id="4.10.240.10">
    <property type="entry name" value="Zn(2)-C6 fungal-type DNA-binding domain"/>
    <property type="match status" value="1"/>
</dbReference>
<dbReference type="PANTHER" id="PTHR47654:SF3">
    <property type="entry name" value="ZN(II)2CYS6 TRANSCRIPTION FACTOR (EUROFUNG)"/>
    <property type="match status" value="1"/>
</dbReference>
<dbReference type="OrthoDB" id="5296287at2759"/>
<feature type="compositionally biased region" description="Polar residues" evidence="5">
    <location>
        <begin position="131"/>
        <end position="148"/>
    </location>
</feature>
<dbReference type="CDD" id="cd00067">
    <property type="entry name" value="GAL4"/>
    <property type="match status" value="1"/>
</dbReference>
<dbReference type="SMART" id="SM00066">
    <property type="entry name" value="GAL4"/>
    <property type="match status" value="1"/>
</dbReference>
<dbReference type="GO" id="GO:0003677">
    <property type="term" value="F:DNA binding"/>
    <property type="evidence" value="ECO:0007669"/>
    <property type="project" value="UniProtKB-KW"/>
</dbReference>
<dbReference type="Pfam" id="PF00172">
    <property type="entry name" value="Zn_clus"/>
    <property type="match status" value="1"/>
</dbReference>
<dbReference type="GeneID" id="63725408"/>
<evidence type="ECO:0000256" key="4">
    <source>
        <dbReference type="ARBA" id="ARBA00023242"/>
    </source>
</evidence>
<evidence type="ECO:0000313" key="8">
    <source>
        <dbReference type="Proteomes" id="UP000184073"/>
    </source>
</evidence>